<dbReference type="EMBL" id="FNDX01000001">
    <property type="protein sequence ID" value="SDH73324.1"/>
    <property type="molecule type" value="Genomic_DNA"/>
</dbReference>
<dbReference type="PANTHER" id="PTHR43861">
    <property type="entry name" value="TRANS-ACONITATE 2-METHYLTRANSFERASE-RELATED"/>
    <property type="match status" value="1"/>
</dbReference>
<keyword evidence="2" id="KW-0489">Methyltransferase</keyword>
<dbReference type="SUPFAM" id="SSF53335">
    <property type="entry name" value="S-adenosyl-L-methionine-dependent methyltransferases"/>
    <property type="match status" value="1"/>
</dbReference>
<dbReference type="AlphaFoldDB" id="A0A1G8ETZ5"/>
<evidence type="ECO:0000313" key="2">
    <source>
        <dbReference type="EMBL" id="SDH73324.1"/>
    </source>
</evidence>
<reference evidence="3" key="1">
    <citation type="submission" date="2016-10" db="EMBL/GenBank/DDBJ databases">
        <authorList>
            <person name="Varghese N."/>
            <person name="Submissions S."/>
        </authorList>
    </citation>
    <scope>NUCLEOTIDE SEQUENCE [LARGE SCALE GENOMIC DNA]</scope>
    <source>
        <strain evidence="3">CGMCC 1.11012</strain>
    </source>
</reference>
<dbReference type="GO" id="GO:0008757">
    <property type="term" value="F:S-adenosylmethionine-dependent methyltransferase activity"/>
    <property type="evidence" value="ECO:0007669"/>
    <property type="project" value="InterPro"/>
</dbReference>
<dbReference type="Proteomes" id="UP000199050">
    <property type="component" value="Unassembled WGS sequence"/>
</dbReference>
<dbReference type="CDD" id="cd02440">
    <property type="entry name" value="AdoMet_MTases"/>
    <property type="match status" value="1"/>
</dbReference>
<dbReference type="PANTHER" id="PTHR43861:SF1">
    <property type="entry name" value="TRANS-ACONITATE 2-METHYLTRANSFERASE"/>
    <property type="match status" value="1"/>
</dbReference>
<name>A0A1G8ETZ5_9BACL</name>
<organism evidence="2 3">
    <name type="scientific">Paenibacillus typhae</name>
    <dbReference type="NCBI Taxonomy" id="1174501"/>
    <lineage>
        <taxon>Bacteria</taxon>
        <taxon>Bacillati</taxon>
        <taxon>Bacillota</taxon>
        <taxon>Bacilli</taxon>
        <taxon>Bacillales</taxon>
        <taxon>Paenibacillaceae</taxon>
        <taxon>Paenibacillus</taxon>
    </lineage>
</organism>
<dbReference type="RefSeq" id="WP_090711031.1">
    <property type="nucleotide sequence ID" value="NZ_CBCSKY010000010.1"/>
</dbReference>
<dbReference type="GO" id="GO:0032259">
    <property type="term" value="P:methylation"/>
    <property type="evidence" value="ECO:0007669"/>
    <property type="project" value="UniProtKB-KW"/>
</dbReference>
<dbReference type="STRING" id="1174501.SAMN05216192_10125"/>
<dbReference type="InterPro" id="IPR013216">
    <property type="entry name" value="Methyltransf_11"/>
</dbReference>
<sequence>MNQKWNTGTYDADMAFVSQYGQSLVELLKPAAGERILDWGCGTGDLAAVIAGYGAAVTGIDASPEMIAAARSKHPELEFILADGQRYIAQPSADAVFSNAALHWLTDANGAAASIAASLRSGGRFIAEFGGQGNIASVTRGLPRAFAAAGCPDKLALPWYFPGIAEYTTLLEQNGLIASLALCYDRPTPLAGGEQGFRSWLNTFADGILSVLTPVQREEVLAFMEQELRPQLFRDGVWVMDYRRIRLVAVKS</sequence>
<keyword evidence="3" id="KW-1185">Reference proteome</keyword>
<feature type="domain" description="Methyltransferase type 11" evidence="1">
    <location>
        <begin position="37"/>
        <end position="126"/>
    </location>
</feature>
<dbReference type="Gene3D" id="3.40.50.150">
    <property type="entry name" value="Vaccinia Virus protein VP39"/>
    <property type="match status" value="1"/>
</dbReference>
<dbReference type="OrthoDB" id="9760689at2"/>
<proteinExistence type="predicted"/>
<gene>
    <name evidence="2" type="ORF">SAMN05216192_10125</name>
</gene>
<evidence type="ECO:0000259" key="1">
    <source>
        <dbReference type="Pfam" id="PF08241"/>
    </source>
</evidence>
<evidence type="ECO:0000313" key="3">
    <source>
        <dbReference type="Proteomes" id="UP000199050"/>
    </source>
</evidence>
<dbReference type="Pfam" id="PF08241">
    <property type="entry name" value="Methyltransf_11"/>
    <property type="match status" value="1"/>
</dbReference>
<dbReference type="InterPro" id="IPR029063">
    <property type="entry name" value="SAM-dependent_MTases_sf"/>
</dbReference>
<protein>
    <submittedName>
        <fullName evidence="2">Trans-aconitate methyltransferase</fullName>
    </submittedName>
</protein>
<keyword evidence="2" id="KW-0808">Transferase</keyword>
<accession>A0A1G8ETZ5</accession>